<reference evidence="3 4" key="1">
    <citation type="journal article" date="2011" name="Cell">
        <title>Insight into structure and assembly of the nuclear pore complex by utilizing the genome of a eukaryotic thermophile.</title>
        <authorList>
            <person name="Amlacher S."/>
            <person name="Sarges P."/>
            <person name="Flemming D."/>
            <person name="van Noort V."/>
            <person name="Kunze R."/>
            <person name="Devos D.P."/>
            <person name="Arumugam M."/>
            <person name="Bork P."/>
            <person name="Hurt E."/>
        </authorList>
    </citation>
    <scope>NUCLEOTIDE SEQUENCE [LARGE SCALE GENOMIC DNA]</scope>
    <source>
        <strain evidence="4">DSM 1495 / CBS 144.50 / IMI 039719</strain>
    </source>
</reference>
<dbReference type="Gene3D" id="3.30.420.40">
    <property type="match status" value="2"/>
</dbReference>
<feature type="compositionally biased region" description="Low complexity" evidence="2">
    <location>
        <begin position="31"/>
        <end position="41"/>
    </location>
</feature>
<feature type="region of interest" description="Disordered" evidence="2">
    <location>
        <begin position="19"/>
        <end position="49"/>
    </location>
</feature>
<dbReference type="AlphaFoldDB" id="G0RYN1"/>
<dbReference type="KEGG" id="cthr:CTHT_0007280"/>
<evidence type="ECO:0000313" key="4">
    <source>
        <dbReference type="Proteomes" id="UP000008066"/>
    </source>
</evidence>
<proteinExistence type="inferred from homology"/>
<dbReference type="GeneID" id="18254766"/>
<feature type="region of interest" description="Disordered" evidence="2">
    <location>
        <begin position="442"/>
        <end position="515"/>
    </location>
</feature>
<accession>G0RYN1</accession>
<dbReference type="eggNOG" id="ENOG502S8RP">
    <property type="taxonomic scope" value="Eukaryota"/>
</dbReference>
<sequence>MSTPTAAALLAHRSVANIRAPSRAEESRDPSSSTTTTATTTPLRGLSAFTTPSSLRADEEIIIVELGTRKLHIGFSGDALPRGTVWFGPDQLRRVGDFREWQAGYRYDWRSETAGGRWGRDYELWRFDVRGVDLGLVGDRVERALREGFTKYMLIDSRPRRMIFVLPSGLPIPLLSAALDSVFTRFQPPTISLLSSPLAITVGAGVRSALVVDLGWSETVVTAVYEYREVSSRRSIRGGRMLVENTHRLLASYLPEPLKRPSLGQDHVLSFEECSDVTNRMVWCRPRPGAAGAAAAAAAAEQQVTQTPSSSSSVLPTVPEHEEPPQVQEPTPSAEEPTIINIPLTSCARPVTVSIPFDAFSDPCEETFFDSQYAPASFDDHELPIPLLVYRSLLQLPLDVRAVCMARIIFTGGCANVLGLRGRIFDEVSHLVRERGWDPVQGRGVEQYKKNTKLKRGPPVGQPPRQGTPEQQTQPQIQITTPSGGSRESGEGESGERGQEQDGIWQDSPARDAPQIDPIDEQLKRQADKTPKPVQGQLRAIESVGAWSGASLITHFKAPALAVVEKDQWLQHGVAGASKPGEVEHQVMSKSTSSHRQSLGGGLGRGSGGAWTLGIWGAV</sequence>
<dbReference type="STRING" id="759272.G0RYN1"/>
<dbReference type="EMBL" id="GL988032">
    <property type="protein sequence ID" value="EGS24017.1"/>
    <property type="molecule type" value="Genomic_DNA"/>
</dbReference>
<dbReference type="Proteomes" id="UP000008066">
    <property type="component" value="Unassembled WGS sequence"/>
</dbReference>
<evidence type="ECO:0000313" key="3">
    <source>
        <dbReference type="EMBL" id="EGS24017.1"/>
    </source>
</evidence>
<dbReference type="HOGENOM" id="CLU_023246_0_0_1"/>
<organism evidence="4">
    <name type="scientific">Chaetomium thermophilum (strain DSM 1495 / CBS 144.50 / IMI 039719)</name>
    <name type="common">Thermochaetoides thermophila</name>
    <dbReference type="NCBI Taxonomy" id="759272"/>
    <lineage>
        <taxon>Eukaryota</taxon>
        <taxon>Fungi</taxon>
        <taxon>Dikarya</taxon>
        <taxon>Ascomycota</taxon>
        <taxon>Pezizomycotina</taxon>
        <taxon>Sordariomycetes</taxon>
        <taxon>Sordariomycetidae</taxon>
        <taxon>Sordariales</taxon>
        <taxon>Chaetomiaceae</taxon>
        <taxon>Thermochaetoides</taxon>
    </lineage>
</organism>
<dbReference type="InterPro" id="IPR043129">
    <property type="entry name" value="ATPase_NBD"/>
</dbReference>
<evidence type="ECO:0000256" key="1">
    <source>
        <dbReference type="RuleBase" id="RU000487"/>
    </source>
</evidence>
<feature type="compositionally biased region" description="Low complexity" evidence="2">
    <location>
        <begin position="457"/>
        <end position="486"/>
    </location>
</feature>
<keyword evidence="4" id="KW-1185">Reference proteome</keyword>
<protein>
    <recommendedName>
        <fullName evidence="5">Actin-related protein</fullName>
    </recommendedName>
</protein>
<dbReference type="RefSeq" id="XP_006691259.1">
    <property type="nucleotide sequence ID" value="XM_006691196.1"/>
</dbReference>
<dbReference type="SUPFAM" id="SSF53067">
    <property type="entry name" value="Actin-like ATPase domain"/>
    <property type="match status" value="2"/>
</dbReference>
<feature type="compositionally biased region" description="Low complexity" evidence="2">
    <location>
        <begin position="295"/>
        <end position="318"/>
    </location>
</feature>
<evidence type="ECO:0008006" key="5">
    <source>
        <dbReference type="Google" id="ProtNLM"/>
    </source>
</evidence>
<evidence type="ECO:0000256" key="2">
    <source>
        <dbReference type="SAM" id="MobiDB-lite"/>
    </source>
</evidence>
<dbReference type="OMA" id="GDYRGWI"/>
<gene>
    <name evidence="3" type="ORF">CTHT_0007280</name>
</gene>
<dbReference type="SMART" id="SM00268">
    <property type="entry name" value="ACTIN"/>
    <property type="match status" value="1"/>
</dbReference>
<comment type="similarity">
    <text evidence="1">Belongs to the actin family.</text>
</comment>
<feature type="compositionally biased region" description="Basic and acidic residues" evidence="2">
    <location>
        <begin position="488"/>
        <end position="500"/>
    </location>
</feature>
<dbReference type="InterPro" id="IPR004000">
    <property type="entry name" value="Actin"/>
</dbReference>
<feature type="region of interest" description="Disordered" evidence="2">
    <location>
        <begin position="295"/>
        <end position="335"/>
    </location>
</feature>
<name>G0RYN1_CHATD</name>
<dbReference type="OrthoDB" id="337660at2759"/>
<dbReference type="Pfam" id="PF00022">
    <property type="entry name" value="Actin"/>
    <property type="match status" value="1"/>
</dbReference>
<dbReference type="PANTHER" id="PTHR11937">
    <property type="entry name" value="ACTIN"/>
    <property type="match status" value="1"/>
</dbReference>